<feature type="compositionally biased region" description="Polar residues" evidence="1">
    <location>
        <begin position="122"/>
        <end position="140"/>
    </location>
</feature>
<name>A0A0A0K248_9MICO</name>
<reference evidence="2 3" key="1">
    <citation type="submission" date="2013-08" db="EMBL/GenBank/DDBJ databases">
        <title>The genome sequence of Knoellia aerolata.</title>
        <authorList>
            <person name="Zhu W."/>
            <person name="Wang G."/>
        </authorList>
    </citation>
    <scope>NUCLEOTIDE SEQUENCE [LARGE SCALE GENOMIC DNA]</scope>
    <source>
        <strain evidence="2 3">DSM 18566</strain>
    </source>
</reference>
<keyword evidence="3" id="KW-1185">Reference proteome</keyword>
<comment type="caution">
    <text evidence="2">The sequence shown here is derived from an EMBL/GenBank/DDBJ whole genome shotgun (WGS) entry which is preliminary data.</text>
</comment>
<sequence>MLSGDDRDVGVAVHLVGAQGLAERRDGGLVDDVDVAHVGRLPEAGERRGGEHDVAAAQTTQGERLAASFDTGRPLSTTRFALAASTNPASFTRVGDDSRLMAFIMSALMNACLRPPREMSPSDRSYLSRTKANASSPFRSFQPSRMVSVPLASLGSSA</sequence>
<gene>
    <name evidence="2" type="ORF">N801_17195</name>
</gene>
<proteinExistence type="predicted"/>
<feature type="region of interest" description="Disordered" evidence="1">
    <location>
        <begin position="115"/>
        <end position="140"/>
    </location>
</feature>
<protein>
    <submittedName>
        <fullName evidence="2">Uncharacterized protein</fullName>
    </submittedName>
</protein>
<evidence type="ECO:0000313" key="3">
    <source>
        <dbReference type="Proteomes" id="UP000030013"/>
    </source>
</evidence>
<evidence type="ECO:0000313" key="2">
    <source>
        <dbReference type="EMBL" id="KGN42397.1"/>
    </source>
</evidence>
<evidence type="ECO:0000256" key="1">
    <source>
        <dbReference type="SAM" id="MobiDB-lite"/>
    </source>
</evidence>
<dbReference type="EMBL" id="AVPL01000005">
    <property type="protein sequence ID" value="KGN42397.1"/>
    <property type="molecule type" value="Genomic_DNA"/>
</dbReference>
<dbReference type="AlphaFoldDB" id="A0A0A0K248"/>
<dbReference type="Proteomes" id="UP000030013">
    <property type="component" value="Unassembled WGS sequence"/>
</dbReference>
<organism evidence="2 3">
    <name type="scientific">Knoellia aerolata DSM 18566</name>
    <dbReference type="NCBI Taxonomy" id="1385519"/>
    <lineage>
        <taxon>Bacteria</taxon>
        <taxon>Bacillati</taxon>
        <taxon>Actinomycetota</taxon>
        <taxon>Actinomycetes</taxon>
        <taxon>Micrococcales</taxon>
        <taxon>Intrasporangiaceae</taxon>
        <taxon>Knoellia</taxon>
    </lineage>
</organism>
<accession>A0A0A0K248</accession>